<evidence type="ECO:0000313" key="8">
    <source>
        <dbReference type="Proteomes" id="UP000298030"/>
    </source>
</evidence>
<keyword evidence="2 4" id="KW-0863">Zinc-finger</keyword>
<dbReference type="SUPFAM" id="SSF144232">
    <property type="entry name" value="HIT/MYND zinc finger-like"/>
    <property type="match status" value="1"/>
</dbReference>
<proteinExistence type="predicted"/>
<protein>
    <recommendedName>
        <fullName evidence="6">MYND-type domain-containing protein</fullName>
    </recommendedName>
</protein>
<comment type="caution">
    <text evidence="7">The sequence shown here is derived from an EMBL/GenBank/DDBJ whole genome shotgun (WGS) entry which is preliminary data.</text>
</comment>
<evidence type="ECO:0000256" key="5">
    <source>
        <dbReference type="SAM" id="MobiDB-lite"/>
    </source>
</evidence>
<reference evidence="7 8" key="1">
    <citation type="journal article" date="2019" name="Nat. Ecol. Evol.">
        <title>Megaphylogeny resolves global patterns of mushroom evolution.</title>
        <authorList>
            <person name="Varga T."/>
            <person name="Krizsan K."/>
            <person name="Foldi C."/>
            <person name="Dima B."/>
            <person name="Sanchez-Garcia M."/>
            <person name="Sanchez-Ramirez S."/>
            <person name="Szollosi G.J."/>
            <person name="Szarkandi J.G."/>
            <person name="Papp V."/>
            <person name="Albert L."/>
            <person name="Andreopoulos W."/>
            <person name="Angelini C."/>
            <person name="Antonin V."/>
            <person name="Barry K.W."/>
            <person name="Bougher N.L."/>
            <person name="Buchanan P."/>
            <person name="Buyck B."/>
            <person name="Bense V."/>
            <person name="Catcheside P."/>
            <person name="Chovatia M."/>
            <person name="Cooper J."/>
            <person name="Damon W."/>
            <person name="Desjardin D."/>
            <person name="Finy P."/>
            <person name="Geml J."/>
            <person name="Haridas S."/>
            <person name="Hughes K."/>
            <person name="Justo A."/>
            <person name="Karasinski D."/>
            <person name="Kautmanova I."/>
            <person name="Kiss B."/>
            <person name="Kocsube S."/>
            <person name="Kotiranta H."/>
            <person name="LaButti K.M."/>
            <person name="Lechner B.E."/>
            <person name="Liimatainen K."/>
            <person name="Lipzen A."/>
            <person name="Lukacs Z."/>
            <person name="Mihaltcheva S."/>
            <person name="Morgado L.N."/>
            <person name="Niskanen T."/>
            <person name="Noordeloos M.E."/>
            <person name="Ohm R.A."/>
            <person name="Ortiz-Santana B."/>
            <person name="Ovrebo C."/>
            <person name="Racz N."/>
            <person name="Riley R."/>
            <person name="Savchenko A."/>
            <person name="Shiryaev A."/>
            <person name="Soop K."/>
            <person name="Spirin V."/>
            <person name="Szebenyi C."/>
            <person name="Tomsovsky M."/>
            <person name="Tulloss R.E."/>
            <person name="Uehling J."/>
            <person name="Grigoriev I.V."/>
            <person name="Vagvolgyi C."/>
            <person name="Papp T."/>
            <person name="Martin F.M."/>
            <person name="Miettinen O."/>
            <person name="Hibbett D.S."/>
            <person name="Nagy L.G."/>
        </authorList>
    </citation>
    <scope>NUCLEOTIDE SEQUENCE [LARGE SCALE GENOMIC DNA]</scope>
    <source>
        <strain evidence="7 8">FP101781</strain>
    </source>
</reference>
<feature type="region of interest" description="Disordered" evidence="5">
    <location>
        <begin position="396"/>
        <end position="415"/>
    </location>
</feature>
<dbReference type="EMBL" id="QPFP01000031">
    <property type="protein sequence ID" value="TEB28704.1"/>
    <property type="molecule type" value="Genomic_DNA"/>
</dbReference>
<sequence length="415" mass="47122">MVRITTAIGSLMSANNKLRDAILQEKLSAGFADVLYSVTFPSLKPAGVDAMPAIVVMLEQISEWSSNAPFPLAMRSMKGLITNGLVQIIGEYRKTRHLLADFDREKLDRTILFALSRAIEASMFPKTAFYFYKDALFHPYMKPSVIDSFEETVLGTAATFFEVYPLLLPQHRTHTCDNLDHYDLGLDTIPAPYTKGQSCSQCHTVVYCSEKCQAEDWKARHRQECQSMRLEYSERKQSKSWSTHHHRTFHLAALVHKFADSTLLWNAVNDRARGPLNERMVTTMNLACVGGQFRWSPLEEYVDRTTPFLPKHKVSRFEELVSWFKRAEPHVKVTNDGISLLSLELVNGVFFFGDLELNYAVLMRRLEDTGPEGTDKFAVAGYLTFICPRTERKNASTTLDPSLQRTTSEPSVKGL</sequence>
<evidence type="ECO:0000256" key="3">
    <source>
        <dbReference type="ARBA" id="ARBA00022833"/>
    </source>
</evidence>
<dbReference type="GO" id="GO:0008270">
    <property type="term" value="F:zinc ion binding"/>
    <property type="evidence" value="ECO:0007669"/>
    <property type="project" value="UniProtKB-KW"/>
</dbReference>
<name>A0A4Y7T420_COPMI</name>
<evidence type="ECO:0000256" key="4">
    <source>
        <dbReference type="PROSITE-ProRule" id="PRU00134"/>
    </source>
</evidence>
<feature type="domain" description="MYND-type" evidence="6">
    <location>
        <begin position="173"/>
        <end position="225"/>
    </location>
</feature>
<keyword evidence="8" id="KW-1185">Reference proteome</keyword>
<gene>
    <name evidence="7" type="ORF">FA13DRAFT_778849</name>
</gene>
<dbReference type="PROSITE" id="PS50865">
    <property type="entry name" value="ZF_MYND_2"/>
    <property type="match status" value="1"/>
</dbReference>
<evidence type="ECO:0000256" key="2">
    <source>
        <dbReference type="ARBA" id="ARBA00022771"/>
    </source>
</evidence>
<evidence type="ECO:0000313" key="7">
    <source>
        <dbReference type="EMBL" id="TEB28704.1"/>
    </source>
</evidence>
<dbReference type="AlphaFoldDB" id="A0A4Y7T420"/>
<accession>A0A4Y7T420</accession>
<dbReference type="Pfam" id="PF01753">
    <property type="entry name" value="zf-MYND"/>
    <property type="match status" value="1"/>
</dbReference>
<dbReference type="Proteomes" id="UP000298030">
    <property type="component" value="Unassembled WGS sequence"/>
</dbReference>
<keyword evidence="3" id="KW-0862">Zinc</keyword>
<dbReference type="Gene3D" id="6.10.140.2220">
    <property type="match status" value="1"/>
</dbReference>
<evidence type="ECO:0000256" key="1">
    <source>
        <dbReference type="ARBA" id="ARBA00022723"/>
    </source>
</evidence>
<keyword evidence="1" id="KW-0479">Metal-binding</keyword>
<dbReference type="InterPro" id="IPR002893">
    <property type="entry name" value="Znf_MYND"/>
</dbReference>
<dbReference type="OrthoDB" id="5231159at2759"/>
<organism evidence="7 8">
    <name type="scientific">Coprinellus micaceus</name>
    <name type="common">Glistening ink-cap mushroom</name>
    <name type="synonym">Coprinus micaceus</name>
    <dbReference type="NCBI Taxonomy" id="71717"/>
    <lineage>
        <taxon>Eukaryota</taxon>
        <taxon>Fungi</taxon>
        <taxon>Dikarya</taxon>
        <taxon>Basidiomycota</taxon>
        <taxon>Agaricomycotina</taxon>
        <taxon>Agaricomycetes</taxon>
        <taxon>Agaricomycetidae</taxon>
        <taxon>Agaricales</taxon>
        <taxon>Agaricineae</taxon>
        <taxon>Psathyrellaceae</taxon>
        <taxon>Coprinellus</taxon>
    </lineage>
</organism>
<evidence type="ECO:0000259" key="6">
    <source>
        <dbReference type="PROSITE" id="PS50865"/>
    </source>
</evidence>